<dbReference type="RefSeq" id="WP_149307951.1">
    <property type="nucleotide sequence ID" value="NZ_SRSD01000007.1"/>
</dbReference>
<evidence type="ECO:0000313" key="3">
    <source>
        <dbReference type="Proteomes" id="UP000324298"/>
    </source>
</evidence>
<keyword evidence="3" id="KW-1185">Reference proteome</keyword>
<protein>
    <recommendedName>
        <fullName evidence="4">Dolichyl-phosphate-mannose-protein mannosyltransferase</fullName>
    </recommendedName>
</protein>
<evidence type="ECO:0008006" key="4">
    <source>
        <dbReference type="Google" id="ProtNLM"/>
    </source>
</evidence>
<evidence type="ECO:0000313" key="2">
    <source>
        <dbReference type="EMBL" id="KAA0890466.1"/>
    </source>
</evidence>
<organism evidence="2 3">
    <name type="scientific">Oryzomonas rubra</name>
    <dbReference type="NCBI Taxonomy" id="2509454"/>
    <lineage>
        <taxon>Bacteria</taxon>
        <taxon>Pseudomonadati</taxon>
        <taxon>Thermodesulfobacteriota</taxon>
        <taxon>Desulfuromonadia</taxon>
        <taxon>Geobacterales</taxon>
        <taxon>Geobacteraceae</taxon>
        <taxon>Oryzomonas</taxon>
    </lineage>
</organism>
<feature type="transmembrane region" description="Helical" evidence="1">
    <location>
        <begin position="221"/>
        <end position="245"/>
    </location>
</feature>
<dbReference type="EMBL" id="SRSD01000007">
    <property type="protein sequence ID" value="KAA0890466.1"/>
    <property type="molecule type" value="Genomic_DNA"/>
</dbReference>
<dbReference type="OrthoDB" id="9786218at2"/>
<comment type="caution">
    <text evidence="2">The sequence shown here is derived from an EMBL/GenBank/DDBJ whole genome shotgun (WGS) entry which is preliminary data.</text>
</comment>
<reference evidence="2 3" key="1">
    <citation type="submission" date="2019-04" db="EMBL/GenBank/DDBJ databases">
        <title>Geobacter ruber sp. nov., ferric-reducing bacteria isolated from paddy soil.</title>
        <authorList>
            <person name="Xu Z."/>
            <person name="Masuda Y."/>
            <person name="Itoh H."/>
            <person name="Senoo K."/>
        </authorList>
    </citation>
    <scope>NUCLEOTIDE SEQUENCE [LARGE SCALE GENOMIC DNA]</scope>
    <source>
        <strain evidence="2 3">Red88</strain>
    </source>
</reference>
<keyword evidence="1" id="KW-1133">Transmembrane helix</keyword>
<name>A0A5A9XBU0_9BACT</name>
<feature type="transmembrane region" description="Helical" evidence="1">
    <location>
        <begin position="172"/>
        <end position="201"/>
    </location>
</feature>
<feature type="transmembrane region" description="Helical" evidence="1">
    <location>
        <begin position="20"/>
        <end position="38"/>
    </location>
</feature>
<evidence type="ECO:0000256" key="1">
    <source>
        <dbReference type="SAM" id="Phobius"/>
    </source>
</evidence>
<dbReference type="AlphaFoldDB" id="A0A5A9XBU0"/>
<sequence length="550" mass="63241">MTMKSVLKLRHYLIPRISDVLFGAVLLYTAVFAGMRMLGDGDTGYHVRAGELMLKSGTILHSDPFSYIRPQLPWTAHEWLAEITMALCHHVAGLPGVVLLFSLVIAVTNLFFFRMLRDRGAGILLSSAVLLLFITAAKVHWLARPHIFSLLFMISWYIALEKLQDGEEIRAWLLPASMVLWVNLHGGYIVGIFLILLYLAGNLPLYFIDHSEWDAMARQRVVILLKILGWSLVAALLNPLGYKIFLFPFQLAMDKTLMDSVQEFLSPNFHEPQMLKYLLFIMVAALVASRRRMPPVHLILILFFLNMALYSVRYTPIFAMVFLPIITRHLDTDDMESYFPRITRFLRRREATVASVDAVARGGLWPVLVTLVVTFFIVSGKISYSFDPTIKPVAALEFLKREHVTGNVFNNDEFGDVTIYMLADRYKVFIDGRLDMYHSAGILKEYFKVTTLQPGWETVLNKYAVGWFFFDTNSVLARFLQAMPGWKLIYSDKVASIFVRNSPEYQYLIEKYPHVQLAVIDEVKNDFPWWRFSKSECFVVDLKRMDLPAN</sequence>
<dbReference type="Proteomes" id="UP000324298">
    <property type="component" value="Unassembled WGS sequence"/>
</dbReference>
<feature type="transmembrane region" description="Helical" evidence="1">
    <location>
        <begin position="120"/>
        <end position="137"/>
    </location>
</feature>
<feature type="transmembrane region" description="Helical" evidence="1">
    <location>
        <begin position="92"/>
        <end position="113"/>
    </location>
</feature>
<keyword evidence="1" id="KW-0472">Membrane</keyword>
<keyword evidence="1" id="KW-0812">Transmembrane</keyword>
<feature type="transmembrane region" description="Helical" evidence="1">
    <location>
        <begin position="298"/>
        <end position="326"/>
    </location>
</feature>
<accession>A0A5A9XBU0</accession>
<gene>
    <name evidence="2" type="ORF">ET418_12465</name>
</gene>
<proteinExistence type="predicted"/>